<reference evidence="3 4" key="1">
    <citation type="submission" date="2018-08" db="EMBL/GenBank/DDBJ databases">
        <title>A genome reference for cultivated species of the human gut microbiota.</title>
        <authorList>
            <person name="Zou Y."/>
            <person name="Xue W."/>
            <person name="Luo G."/>
        </authorList>
    </citation>
    <scope>NUCLEOTIDE SEQUENCE [LARGE SCALE GENOMIC DNA]</scope>
    <source>
        <strain evidence="2 4">AF25-21</strain>
        <strain evidence="1 3">OM03-6</strain>
    </source>
</reference>
<organism evidence="1 3">
    <name type="scientific">Blautia obeum</name>
    <dbReference type="NCBI Taxonomy" id="40520"/>
    <lineage>
        <taxon>Bacteria</taxon>
        <taxon>Bacillati</taxon>
        <taxon>Bacillota</taxon>
        <taxon>Clostridia</taxon>
        <taxon>Lachnospirales</taxon>
        <taxon>Lachnospiraceae</taxon>
        <taxon>Blautia</taxon>
    </lineage>
</organism>
<dbReference type="Proteomes" id="UP000285839">
    <property type="component" value="Unassembled WGS sequence"/>
</dbReference>
<accession>A0A3E5EPY5</accession>
<dbReference type="AlphaFoldDB" id="A0A3E5EPY5"/>
<sequence>MIKILVPGTLKRINCGKCGAVLQYDEKEDVKEECIEKMFSTNMPSGRGRKQKYIICPQCKNKIVTWSTR</sequence>
<dbReference type="EMBL" id="QRUH01000013">
    <property type="protein sequence ID" value="RGR46606.1"/>
    <property type="molecule type" value="Genomic_DNA"/>
</dbReference>
<protein>
    <submittedName>
        <fullName evidence="1">Uncharacterized protein</fullName>
    </submittedName>
</protein>
<evidence type="ECO:0000313" key="2">
    <source>
        <dbReference type="EMBL" id="RGR46606.1"/>
    </source>
</evidence>
<evidence type="ECO:0000313" key="3">
    <source>
        <dbReference type="Proteomes" id="UP000261105"/>
    </source>
</evidence>
<evidence type="ECO:0000313" key="1">
    <source>
        <dbReference type="EMBL" id="RGN90594.1"/>
    </source>
</evidence>
<evidence type="ECO:0000313" key="4">
    <source>
        <dbReference type="Proteomes" id="UP000285839"/>
    </source>
</evidence>
<dbReference type="EMBL" id="QSUZ01000001">
    <property type="protein sequence ID" value="RGN90594.1"/>
    <property type="molecule type" value="Genomic_DNA"/>
</dbReference>
<gene>
    <name evidence="2" type="ORF">DWY46_14430</name>
    <name evidence="1" type="ORF">DXB38_00985</name>
</gene>
<proteinExistence type="predicted"/>
<dbReference type="RefSeq" id="WP_117591576.1">
    <property type="nucleotide sequence ID" value="NZ_JBCJBY010000007.1"/>
</dbReference>
<dbReference type="Proteomes" id="UP000261105">
    <property type="component" value="Unassembled WGS sequence"/>
</dbReference>
<name>A0A3E5EPY5_9FIRM</name>
<comment type="caution">
    <text evidence="1">The sequence shown here is derived from an EMBL/GenBank/DDBJ whole genome shotgun (WGS) entry which is preliminary data.</text>
</comment>